<dbReference type="Proteomes" id="UP000475862">
    <property type="component" value="Unassembled WGS sequence"/>
</dbReference>
<evidence type="ECO:0000313" key="1">
    <source>
        <dbReference type="EMBL" id="KAE9542328.1"/>
    </source>
</evidence>
<protein>
    <submittedName>
        <fullName evidence="1">Uncharacterized protein</fullName>
    </submittedName>
</protein>
<proteinExistence type="predicted"/>
<reference evidence="1 2" key="1">
    <citation type="submission" date="2019-08" db="EMBL/GenBank/DDBJ databases">
        <title>The genome of the soybean aphid Biotype 1, its phylome, world population structure and adaptation to the North American continent.</title>
        <authorList>
            <person name="Giordano R."/>
            <person name="Donthu R.K."/>
            <person name="Hernandez A.G."/>
            <person name="Wright C.L."/>
            <person name="Zimin A.V."/>
        </authorList>
    </citation>
    <scope>NUCLEOTIDE SEQUENCE [LARGE SCALE GENOMIC DNA]</scope>
    <source>
        <tissue evidence="1">Whole aphids</tissue>
    </source>
</reference>
<sequence>MNNIEYFKLSDVPRSNLKQDKEFLYPAEIRKIKIKENFDSRRRQLLTNWELQEKRFLNFKKNQKIKKLNTIAKNKIKTEDIKFRIAVIKDSDYYRRLDLVNKLKKKDKKAVVNLKNLKRSAFAKKLEKDYKRYWSKIDTQTRILETNKLLIERCVDHIDPTVEEEEMIDEIGNENEEIEKESESSEHCNYTPVNIIIAFTHSYIIYFNMTNSPLNRWCVYTHVSSSVQQKLKSTDRYTYIERIQNLRMSSSKCHQYTEFWEKTAPLWDKMTVCLQTSNAATSAVSEFSTNKEFTEENTRRQQCDLVDEGRPPTLVQEIMMNDVDYFLSDKMVIETIERAKSLSAPNVSAADLINLTKCLIEYEADVKSNVEYMVSGLTERAVFEFTKKKISEKIFVDMRRTIDRLQHLNDDNVIPNKIIKSKNKVEVTSFVCNSINKVDNKNFKRFDKPLDDDPHYVALISETADDRLQKFLWKNFNQEKMSPIRFTMNWQVKLLEVTMLFLMTLANNLSVSRAKDVSRFSGVFEAYEA</sequence>
<dbReference type="EMBL" id="VYZN01000011">
    <property type="protein sequence ID" value="KAE9542328.1"/>
    <property type="molecule type" value="Genomic_DNA"/>
</dbReference>
<evidence type="ECO:0000313" key="2">
    <source>
        <dbReference type="Proteomes" id="UP000475862"/>
    </source>
</evidence>
<comment type="caution">
    <text evidence="1">The sequence shown here is derived from an EMBL/GenBank/DDBJ whole genome shotgun (WGS) entry which is preliminary data.</text>
</comment>
<accession>A0A6G0TZN9</accession>
<dbReference type="OrthoDB" id="6605495at2759"/>
<name>A0A6G0TZN9_APHGL</name>
<keyword evidence="2" id="KW-1185">Reference proteome</keyword>
<gene>
    <name evidence="1" type="ORF">AGLY_003455</name>
</gene>
<dbReference type="AlphaFoldDB" id="A0A6G0TZN9"/>
<organism evidence="1 2">
    <name type="scientific">Aphis glycines</name>
    <name type="common">Soybean aphid</name>
    <dbReference type="NCBI Taxonomy" id="307491"/>
    <lineage>
        <taxon>Eukaryota</taxon>
        <taxon>Metazoa</taxon>
        <taxon>Ecdysozoa</taxon>
        <taxon>Arthropoda</taxon>
        <taxon>Hexapoda</taxon>
        <taxon>Insecta</taxon>
        <taxon>Pterygota</taxon>
        <taxon>Neoptera</taxon>
        <taxon>Paraneoptera</taxon>
        <taxon>Hemiptera</taxon>
        <taxon>Sternorrhyncha</taxon>
        <taxon>Aphidomorpha</taxon>
        <taxon>Aphidoidea</taxon>
        <taxon>Aphididae</taxon>
        <taxon>Aphidini</taxon>
        <taxon>Aphis</taxon>
        <taxon>Aphis</taxon>
    </lineage>
</organism>